<feature type="transmembrane region" description="Helical" evidence="1">
    <location>
        <begin position="164"/>
        <end position="182"/>
    </location>
</feature>
<dbReference type="EMBL" id="JAPDHZ010000003">
    <property type="protein sequence ID" value="MDG0792637.1"/>
    <property type="molecule type" value="Genomic_DNA"/>
</dbReference>
<name>A0A9X4QNP5_9BACL</name>
<evidence type="ECO:0000313" key="2">
    <source>
        <dbReference type="EMBL" id="MDG0792637.1"/>
    </source>
</evidence>
<feature type="transmembrane region" description="Helical" evidence="1">
    <location>
        <begin position="345"/>
        <end position="367"/>
    </location>
</feature>
<sequence length="393" mass="45435">MDNFSSPFRARRYLAYVSMFGTTQIHKRNPYTVAFWSTAFPGFGHLLLNKYIRGYLLVLWEFYINQKIHLNLAIVHSFNGEFQAARDALDPKFMSLYIPVYLFAIWDSYRTAVDMNKVYVLARREDARFSEFSIGALEVNYLDKRKPWIAVVWSIGIPSVGQLYLHRIVLATFILLSTIVLVRESHIILAIHDLILGDFRSSKEAVDAQWLLYAPSFYFFYDLRRLCHHRREQQAFRPFFKEPPRSKLPAARRHINDREQSRLMQIFATFDYSTLLEIAITELEAHGVSSIYAVPLDLRKEEPRLLDSLHRADGLSFLDKGMVLAFMFATVGASKGFVWAWGPVIWGLIGAAIGFALGVAINGLLYLRTRRKNRTALLKGKRGGRHPGRHLRR</sequence>
<keyword evidence="1" id="KW-1133">Transmembrane helix</keyword>
<gene>
    <name evidence="2" type="ORF">OMP38_18450</name>
</gene>
<keyword evidence="3" id="KW-1185">Reference proteome</keyword>
<keyword evidence="1" id="KW-0812">Transmembrane</keyword>
<dbReference type="Proteomes" id="UP001153387">
    <property type="component" value="Unassembled WGS sequence"/>
</dbReference>
<organism evidence="2 3">
    <name type="scientific">Cohnella ginsengisoli</name>
    <dbReference type="NCBI Taxonomy" id="425004"/>
    <lineage>
        <taxon>Bacteria</taxon>
        <taxon>Bacillati</taxon>
        <taxon>Bacillota</taxon>
        <taxon>Bacilli</taxon>
        <taxon>Bacillales</taxon>
        <taxon>Paenibacillaceae</taxon>
        <taxon>Cohnella</taxon>
    </lineage>
</organism>
<accession>A0A9X4QNP5</accession>
<protein>
    <submittedName>
        <fullName evidence="2">Uncharacterized protein</fullName>
    </submittedName>
</protein>
<dbReference type="RefSeq" id="WP_277566413.1">
    <property type="nucleotide sequence ID" value="NZ_JAPDHZ010000003.1"/>
</dbReference>
<comment type="caution">
    <text evidence="2">The sequence shown here is derived from an EMBL/GenBank/DDBJ whole genome shotgun (WGS) entry which is preliminary data.</text>
</comment>
<reference evidence="2 3" key="1">
    <citation type="submission" date="2022-10" db="EMBL/GenBank/DDBJ databases">
        <title>Comparative genomic analysis of Cohnella hashimotonis sp. nov., isolated from the International Space Station.</title>
        <authorList>
            <person name="Simpson A."/>
            <person name="Venkateswaran K."/>
        </authorList>
    </citation>
    <scope>NUCLEOTIDE SEQUENCE [LARGE SCALE GENOMIC DNA]</scope>
    <source>
        <strain evidence="2 3">DSM 18997</strain>
    </source>
</reference>
<evidence type="ECO:0000313" key="3">
    <source>
        <dbReference type="Proteomes" id="UP001153387"/>
    </source>
</evidence>
<feature type="transmembrane region" description="Helical" evidence="1">
    <location>
        <begin position="321"/>
        <end position="339"/>
    </location>
</feature>
<proteinExistence type="predicted"/>
<keyword evidence="1" id="KW-0472">Membrane</keyword>
<evidence type="ECO:0000256" key="1">
    <source>
        <dbReference type="SAM" id="Phobius"/>
    </source>
</evidence>
<dbReference type="AlphaFoldDB" id="A0A9X4QNP5"/>